<protein>
    <submittedName>
        <fullName evidence="1">Uncharacterized protein</fullName>
    </submittedName>
</protein>
<dbReference type="AlphaFoldDB" id="A0A1I1E5N0"/>
<gene>
    <name evidence="1" type="ORF">SAMN05444422_102233</name>
</gene>
<evidence type="ECO:0000313" key="2">
    <source>
        <dbReference type="Proteomes" id="UP000199161"/>
    </source>
</evidence>
<accession>A0A1I1E5N0</accession>
<keyword evidence="2" id="KW-1185">Reference proteome</keyword>
<reference evidence="2" key="1">
    <citation type="submission" date="2016-10" db="EMBL/GenBank/DDBJ databases">
        <authorList>
            <person name="Varghese N."/>
            <person name="Submissions S."/>
        </authorList>
    </citation>
    <scope>NUCLEOTIDE SEQUENCE [LARGE SCALE GENOMIC DNA]</scope>
    <source>
        <strain evidence="2">DSM 13078</strain>
    </source>
</reference>
<dbReference type="EMBL" id="FOKW01000002">
    <property type="protein sequence ID" value="SFB82535.1"/>
    <property type="molecule type" value="Genomic_DNA"/>
</dbReference>
<evidence type="ECO:0000313" key="1">
    <source>
        <dbReference type="EMBL" id="SFB82535.1"/>
    </source>
</evidence>
<dbReference type="Proteomes" id="UP000199161">
    <property type="component" value="Unassembled WGS sequence"/>
</dbReference>
<proteinExistence type="predicted"/>
<organism evidence="1 2">
    <name type="scientific">Natronobacterium haloterrestre</name>
    <name type="common">Halobiforma haloterrestris</name>
    <dbReference type="NCBI Taxonomy" id="148448"/>
    <lineage>
        <taxon>Archaea</taxon>
        <taxon>Methanobacteriati</taxon>
        <taxon>Methanobacteriota</taxon>
        <taxon>Stenosarchaea group</taxon>
        <taxon>Halobacteria</taxon>
        <taxon>Halobacteriales</taxon>
        <taxon>Natrialbaceae</taxon>
        <taxon>Natronobacterium</taxon>
    </lineage>
</organism>
<name>A0A1I1E5N0_NATHA</name>
<sequence length="267" mass="28935">MGPREGRSVLNTSIMTLVNRAKRRVSDRPGHCESLSLNRKPVSNSVERVERLGARAGSNARTLSSRRFPRRQLRVCASRGRPSDPSTIGPPFRIDGLTTPIQRHSGVCVSPYSGTAGCRTIRSASMTILLNRYSGNTVFASRSRPAIRLRVACRNVAGSPWDDWRRPETTRYSGTPGSGPLLSCAPTRRETGRLACGALSRTGRGYTATLRGRPHLYSGTAGSSTSIQRNRGVSDPLYSGNTGSKFLFSGRQNPKVTLYSGTVVPNA</sequence>